<evidence type="ECO:0000256" key="2">
    <source>
        <dbReference type="ARBA" id="ARBA00005417"/>
    </source>
</evidence>
<keyword evidence="4" id="KW-1003">Cell membrane</keyword>
<dbReference type="SMART" id="SM00382">
    <property type="entry name" value="AAA"/>
    <property type="match status" value="1"/>
</dbReference>
<proteinExistence type="inferred from homology"/>
<dbReference type="GO" id="GO:0016887">
    <property type="term" value="F:ATP hydrolysis activity"/>
    <property type="evidence" value="ECO:0007669"/>
    <property type="project" value="InterPro"/>
</dbReference>
<dbReference type="AlphaFoldDB" id="G3BMI5"/>
<dbReference type="FunFam" id="3.40.50.300:FF:000016">
    <property type="entry name" value="Oligopeptide ABC transporter ATP-binding component"/>
    <property type="match status" value="1"/>
</dbReference>
<dbReference type="PROSITE" id="PS50893">
    <property type="entry name" value="ABC_TRANSPORTER_2"/>
    <property type="match status" value="1"/>
</dbReference>
<dbReference type="Gene3D" id="3.40.50.300">
    <property type="entry name" value="P-loop containing nucleotide triphosphate hydrolases"/>
    <property type="match status" value="1"/>
</dbReference>
<dbReference type="InterPro" id="IPR050388">
    <property type="entry name" value="ABC_Ni/Peptide_Import"/>
</dbReference>
<dbReference type="InterPro" id="IPR017871">
    <property type="entry name" value="ABC_transporter-like_CS"/>
</dbReference>
<evidence type="ECO:0000256" key="4">
    <source>
        <dbReference type="ARBA" id="ARBA00022475"/>
    </source>
</evidence>
<evidence type="ECO:0000256" key="1">
    <source>
        <dbReference type="ARBA" id="ARBA00004417"/>
    </source>
</evidence>
<dbReference type="PANTHER" id="PTHR43297:SF2">
    <property type="entry name" value="DIPEPTIDE TRANSPORT ATP-BINDING PROTEIN DPPD"/>
    <property type="match status" value="1"/>
</dbReference>
<reference evidence="9" key="1">
    <citation type="submission" date="2009-11" db="EMBL/GenBank/DDBJ databases">
        <title>Microbial diversity profiles of fluids from low-temperature petroleum reservoirs with and without exogenous water perturbation.</title>
        <authorList>
            <person name="Pham V.D."/>
            <person name="Hnatow L.L."/>
            <person name="Zhang S."/>
            <person name="Fallon R.D."/>
            <person name="DeLong E.F."/>
            <person name="Keeler S.J."/>
        </authorList>
    </citation>
    <scope>NUCLEOTIDE SEQUENCE</scope>
</reference>
<keyword evidence="6" id="KW-0067">ATP-binding</keyword>
<sequence length="344" mass="38882">MENKNKSQVLEVKNLKTYFFTEDGIVKAVDGVDFEVYQGETLGLVGESGCGKSVTAFSILKLLDYPGKTIEGQILFKGDDLLKKSEEQMRKIRGKEIAMIFQEPMTSLNPVFTIGFQIAESLKVHYKMSNQEARKKVIELLEKVGIPIPEQRVDEYPHQLSGGMRQRAMIAMALACDPVLLIADEPTTSLDVTIQAQILELMKTLLKQFNSSLIMITHDLGVIAEIADRIAVMYAGKIVEYTDTRSIFFSPLHPYTFGLLTSIPRLDMEMEQLESIPGVVPDPLHFPEGCKFHPRCGFATERCRKEEPSLLEIENGHIVRCWQVDRVREEAKKIAFTRRLAVVE</sequence>
<dbReference type="EMBL" id="GU180080">
    <property type="protein sequence ID" value="ADM94973.1"/>
    <property type="molecule type" value="Genomic_DNA"/>
</dbReference>
<dbReference type="InterPro" id="IPR013563">
    <property type="entry name" value="Oligopep_ABC_C"/>
</dbReference>
<name>G3BMI5_9BACT</name>
<dbReference type="Pfam" id="PF00005">
    <property type="entry name" value="ABC_tran"/>
    <property type="match status" value="1"/>
</dbReference>
<evidence type="ECO:0000256" key="5">
    <source>
        <dbReference type="ARBA" id="ARBA00022741"/>
    </source>
</evidence>
<evidence type="ECO:0000256" key="6">
    <source>
        <dbReference type="ARBA" id="ARBA00022840"/>
    </source>
</evidence>
<evidence type="ECO:0000313" key="9">
    <source>
        <dbReference type="EMBL" id="ADM94973.1"/>
    </source>
</evidence>
<dbReference type="InterPro" id="IPR003439">
    <property type="entry name" value="ABC_transporter-like_ATP-bd"/>
</dbReference>
<dbReference type="SUPFAM" id="SSF52540">
    <property type="entry name" value="P-loop containing nucleoside triphosphate hydrolases"/>
    <property type="match status" value="1"/>
</dbReference>
<dbReference type="NCBIfam" id="TIGR01727">
    <property type="entry name" value="oligo_HPY"/>
    <property type="match status" value="1"/>
</dbReference>
<dbReference type="CDD" id="cd03257">
    <property type="entry name" value="ABC_NikE_OppD_transporters"/>
    <property type="match status" value="1"/>
</dbReference>
<keyword evidence="7" id="KW-0472">Membrane</keyword>
<keyword evidence="3" id="KW-0813">Transport</keyword>
<feature type="domain" description="ABC transporter" evidence="8">
    <location>
        <begin position="10"/>
        <end position="260"/>
    </location>
</feature>
<comment type="similarity">
    <text evidence="2">Belongs to the ABC transporter superfamily.</text>
</comment>
<accession>G3BMI5</accession>
<dbReference type="GO" id="GO:0015833">
    <property type="term" value="P:peptide transport"/>
    <property type="evidence" value="ECO:0007669"/>
    <property type="project" value="InterPro"/>
</dbReference>
<evidence type="ECO:0000256" key="7">
    <source>
        <dbReference type="ARBA" id="ARBA00023136"/>
    </source>
</evidence>
<evidence type="ECO:0000256" key="3">
    <source>
        <dbReference type="ARBA" id="ARBA00022448"/>
    </source>
</evidence>
<dbReference type="GO" id="GO:0005886">
    <property type="term" value="C:plasma membrane"/>
    <property type="evidence" value="ECO:0007669"/>
    <property type="project" value="UniProtKB-SubCell"/>
</dbReference>
<organism evidence="9">
    <name type="scientific">uncultured Atribacterota bacterium</name>
    <dbReference type="NCBI Taxonomy" id="263865"/>
    <lineage>
        <taxon>Bacteria</taxon>
        <taxon>Pseudomonadati</taxon>
        <taxon>Atribacterota</taxon>
        <taxon>environmental samples</taxon>
    </lineage>
</organism>
<protein>
    <submittedName>
        <fullName evidence="9">ABC-type dipeptide/oligopeptide/nickel transport system ATPase component</fullName>
    </submittedName>
</protein>
<evidence type="ECO:0000259" key="8">
    <source>
        <dbReference type="PROSITE" id="PS50893"/>
    </source>
</evidence>
<dbReference type="InterPro" id="IPR003593">
    <property type="entry name" value="AAA+_ATPase"/>
</dbReference>
<dbReference type="GO" id="GO:0005524">
    <property type="term" value="F:ATP binding"/>
    <property type="evidence" value="ECO:0007669"/>
    <property type="project" value="UniProtKB-KW"/>
</dbReference>
<dbReference type="Pfam" id="PF08352">
    <property type="entry name" value="oligo_HPY"/>
    <property type="match status" value="1"/>
</dbReference>
<dbReference type="PANTHER" id="PTHR43297">
    <property type="entry name" value="OLIGOPEPTIDE TRANSPORT ATP-BINDING PROTEIN APPD"/>
    <property type="match status" value="1"/>
</dbReference>
<keyword evidence="5" id="KW-0547">Nucleotide-binding</keyword>
<dbReference type="PROSITE" id="PS00211">
    <property type="entry name" value="ABC_TRANSPORTER_1"/>
    <property type="match status" value="1"/>
</dbReference>
<dbReference type="InterPro" id="IPR027417">
    <property type="entry name" value="P-loop_NTPase"/>
</dbReference>
<comment type="subcellular location">
    <subcellularLocation>
        <location evidence="1">Cell inner membrane</location>
        <topology evidence="1">Peripheral membrane protein</topology>
    </subcellularLocation>
</comment>